<gene>
    <name evidence="5" type="ordered locus">SCATT_22060</name>
</gene>
<dbReference type="PATRIC" id="fig|1003195.29.peg.2214"/>
<feature type="domain" description="HTH gntR-type" evidence="4">
    <location>
        <begin position="81"/>
        <end position="153"/>
    </location>
</feature>
<accession>G8WP74</accession>
<dbReference type="Pfam" id="PF00392">
    <property type="entry name" value="GntR"/>
    <property type="match status" value="1"/>
</dbReference>
<keyword evidence="3" id="KW-0804">Transcription</keyword>
<dbReference type="GO" id="GO:0003700">
    <property type="term" value="F:DNA-binding transcription factor activity"/>
    <property type="evidence" value="ECO:0007669"/>
    <property type="project" value="InterPro"/>
</dbReference>
<dbReference type="SMART" id="SM00345">
    <property type="entry name" value="HTH_GNTR"/>
    <property type="match status" value="2"/>
</dbReference>
<organism evidence="5 6">
    <name type="scientific">Streptantibioticus cattleyicolor (strain ATCC 35852 / DSM 46488 / JCM 4925 / NBRC 14057 / NRRL 8057)</name>
    <name type="common">Streptomyces cattleya</name>
    <dbReference type="NCBI Taxonomy" id="1003195"/>
    <lineage>
        <taxon>Bacteria</taxon>
        <taxon>Bacillati</taxon>
        <taxon>Actinomycetota</taxon>
        <taxon>Actinomycetes</taxon>
        <taxon>Kitasatosporales</taxon>
        <taxon>Streptomycetaceae</taxon>
        <taxon>Streptantibioticus</taxon>
    </lineage>
</organism>
<dbReference type="PANTHER" id="PTHR44846:SF1">
    <property type="entry name" value="MANNOSYL-D-GLYCERATE TRANSPORT_METABOLISM SYSTEM REPRESSOR MNGR-RELATED"/>
    <property type="match status" value="1"/>
</dbReference>
<dbReference type="InterPro" id="IPR000524">
    <property type="entry name" value="Tscrpt_reg_HTH_GntR"/>
</dbReference>
<dbReference type="STRING" id="1003195.SCATT_22060"/>
<dbReference type="GO" id="GO:0045892">
    <property type="term" value="P:negative regulation of DNA-templated transcription"/>
    <property type="evidence" value="ECO:0007669"/>
    <property type="project" value="TreeGrafter"/>
</dbReference>
<dbReference type="PANTHER" id="PTHR44846">
    <property type="entry name" value="MANNOSYL-D-GLYCERATE TRANSPORT/METABOLISM SYSTEM REPRESSOR MNGR-RELATED"/>
    <property type="match status" value="1"/>
</dbReference>
<evidence type="ECO:0000313" key="5">
    <source>
        <dbReference type="EMBL" id="AEW94577.1"/>
    </source>
</evidence>
<keyword evidence="2" id="KW-0238">DNA-binding</keyword>
<dbReference type="InterPro" id="IPR050679">
    <property type="entry name" value="Bact_HTH_transcr_reg"/>
</dbReference>
<name>G8WP74_STREN</name>
<dbReference type="InterPro" id="IPR036388">
    <property type="entry name" value="WH-like_DNA-bd_sf"/>
</dbReference>
<evidence type="ECO:0000256" key="2">
    <source>
        <dbReference type="ARBA" id="ARBA00023125"/>
    </source>
</evidence>
<dbReference type="InterPro" id="IPR036390">
    <property type="entry name" value="WH_DNA-bd_sf"/>
</dbReference>
<dbReference type="KEGG" id="scy:SCATT_22060"/>
<dbReference type="GO" id="GO:0003677">
    <property type="term" value="F:DNA binding"/>
    <property type="evidence" value="ECO:0007669"/>
    <property type="project" value="UniProtKB-KW"/>
</dbReference>
<evidence type="ECO:0000256" key="1">
    <source>
        <dbReference type="ARBA" id="ARBA00023015"/>
    </source>
</evidence>
<sequence length="164" mass="18412">MMSERIDRLVEHIRRVVQDGSWPVGAVLNRTSMQVRFRESEWVVQEAVLILRQQGVLEMRPGVGVRPKQQGRTWRRAECPHLKWVRTATVVRERITAGRYRPGDCIPPARALAAELGAHYQTVRTGLLHLEEEGLLTRSGTRWCVAGAPPARPAPAAAGRRPAT</sequence>
<dbReference type="SUPFAM" id="SSF46785">
    <property type="entry name" value="Winged helix' DNA-binding domain"/>
    <property type="match status" value="2"/>
</dbReference>
<proteinExistence type="predicted"/>
<evidence type="ECO:0000256" key="3">
    <source>
        <dbReference type="ARBA" id="ARBA00023163"/>
    </source>
</evidence>
<protein>
    <recommendedName>
        <fullName evidence="4">HTH gntR-type domain-containing protein</fullName>
    </recommendedName>
</protein>
<evidence type="ECO:0000313" key="6">
    <source>
        <dbReference type="Proteomes" id="UP000007842"/>
    </source>
</evidence>
<dbReference type="PROSITE" id="PS50949">
    <property type="entry name" value="HTH_GNTR"/>
    <property type="match status" value="1"/>
</dbReference>
<reference evidence="6" key="1">
    <citation type="submission" date="2011-12" db="EMBL/GenBank/DDBJ databases">
        <title>Complete genome sequence of Streptomyces cattleya strain DSM 46488.</title>
        <authorList>
            <person name="Ou H.-Y."/>
            <person name="Li P."/>
            <person name="Zhao C."/>
            <person name="O'Hagan D."/>
            <person name="Deng Z."/>
        </authorList>
    </citation>
    <scope>NUCLEOTIDE SEQUENCE [LARGE SCALE GENOMIC DNA]</scope>
    <source>
        <strain evidence="6">ATCC 35852 / DSM 46488 / JCM 4925 / NBRC 14057 / NRRL 8057</strain>
    </source>
</reference>
<keyword evidence="1" id="KW-0805">Transcription regulation</keyword>
<dbReference type="EMBL" id="CP003219">
    <property type="protein sequence ID" value="AEW94577.1"/>
    <property type="molecule type" value="Genomic_DNA"/>
</dbReference>
<dbReference type="HOGENOM" id="CLU_1618056_0_0_11"/>
<dbReference type="Proteomes" id="UP000007842">
    <property type="component" value="Chromosome"/>
</dbReference>
<dbReference type="AlphaFoldDB" id="G8WP74"/>
<dbReference type="Gene3D" id="1.10.10.10">
    <property type="entry name" value="Winged helix-like DNA-binding domain superfamily/Winged helix DNA-binding domain"/>
    <property type="match status" value="2"/>
</dbReference>
<evidence type="ECO:0000259" key="4">
    <source>
        <dbReference type="PROSITE" id="PS50949"/>
    </source>
</evidence>
<keyword evidence="6" id="KW-1185">Reference proteome</keyword>